<feature type="compositionally biased region" description="Polar residues" evidence="10">
    <location>
        <begin position="63"/>
        <end position="77"/>
    </location>
</feature>
<feature type="region of interest" description="Disordered" evidence="10">
    <location>
        <begin position="198"/>
        <end position="258"/>
    </location>
</feature>
<evidence type="ECO:0000256" key="8">
    <source>
        <dbReference type="ARBA" id="ARBA00023212"/>
    </source>
</evidence>
<feature type="compositionally biased region" description="Low complexity" evidence="10">
    <location>
        <begin position="226"/>
        <end position="258"/>
    </location>
</feature>
<sequence>MARYSSGGGSGYDGYEDDFEVDAGDDLDGELEVDLGQADDGESTAAAADAGAGGGEDTAASAVTPQRSLTAQTSSYRGQDDGDAEQEGAASTYDSPPVASGRPDEQDSAGPTPQAATSASPAVAPTSSSPLSPPAPPLPPLNQTVSPYLARNASYHSEASSAGGGLAPAARAPAVSHDPSPANAVSFAAHVPAAAAALPAGAGGVPPRPGTSRGPGTQSAAAAIHSRPATASSASRAQPPAPAGYSQQQPHQAQYAQAQQYAASADAAGAMPALSLALLQQATQSDAAVQQQQLAAAIRQSVDVLRASEQARQLQAAVETLTAQVLAAERSRAAAEQALVELTQRMQEQEKRLNESWEAKLLEKQREVQQLRTKVTQLESQGVKGRLTATSSTNPRGSVQGGGISPEEAAALRKELEQTEVLIRGYQQENEAATRRIKELEESLTAAQAHAAEEVLRSERAVLVARDDVGRRNAETANKLARVLALEKELEGVRDEARVRESELKAQLEKLREEKKSMEAKAGGVDLKVMADGDVLVKQLREEMETARRANQALVQELQAKLQWYAENQDMLNKNDSLMAEQRDVIQQLQARLAQYEGVGSKGPAATRAASAQARVRELEAQVDQLHKALRGKAPANSLAAVVAAARPSAEENALVAELREQVEELGRQLREKDEEHERQLRSHLQQLDRLKAQYSERAGRLEAATKNRGRAKELERQLEEQKAIFARRVRELEAKLRAAQEQGAAIPPTPLPGPPASVMQTPTKGLGAAAGHGQGHGGGGAGGGGHPPPAPSSVSAAARRDDLVPASHLRARELEVKKLTADLERKSKQVSELHLKLGEAEARILKLTADLRRSHNAAAMGASPLPSRARNEHLPFDDRPVGPGRDAGGRTQQRLFASESGGGADDRDDVRSDDAAGAAPRGGVGRAVSAELVEKLEERCGSLTVENGSLRSQVAALGRQLAALRLELEEARGTDGSGSSSQQQAAIADLRRKLDAAELALATVQRSATEAVEAKVAAAAEHQRAMLRLHDEVAYREGLKWQERMAVLEQELRSAQQRCEQAESELAVLRSRGAGSWSPEAAAFVAMERRLDEMAREMAQREAKWRAVLQDTQSLHGVQSDIERRKWEAALAAKEAEVQATRSELQSLLEEVAAVQALQSRAAAQKQQRLLASHQAATVGAGPGGAGGGQEAHN</sequence>
<feature type="region of interest" description="Disordered" evidence="10">
    <location>
        <begin position="860"/>
        <end position="925"/>
    </location>
</feature>
<feature type="coiled-coil region" evidence="9">
    <location>
        <begin position="1039"/>
        <end position="1159"/>
    </location>
</feature>
<comment type="caution">
    <text evidence="11">The sequence shown here is derived from an EMBL/GenBank/DDBJ whole genome shotgun (WGS) entry which is preliminary data.</text>
</comment>
<dbReference type="InterPro" id="IPR038774">
    <property type="entry name" value="CEP162-like"/>
</dbReference>
<keyword evidence="6" id="KW-0970">Cilium biogenesis/degradation</keyword>
<feature type="compositionally biased region" description="Acidic residues" evidence="10">
    <location>
        <begin position="14"/>
        <end position="42"/>
    </location>
</feature>
<feature type="compositionally biased region" description="Basic and acidic residues" evidence="10">
    <location>
        <begin position="870"/>
        <end position="881"/>
    </location>
</feature>
<feature type="compositionally biased region" description="Low complexity" evidence="10">
    <location>
        <begin position="108"/>
        <end position="130"/>
    </location>
</feature>
<evidence type="ECO:0000256" key="1">
    <source>
        <dbReference type="ARBA" id="ARBA00004114"/>
    </source>
</evidence>
<evidence type="ECO:0000256" key="4">
    <source>
        <dbReference type="ARBA" id="ARBA00022490"/>
    </source>
</evidence>
<feature type="coiled-coil region" evidence="9">
    <location>
        <begin position="810"/>
        <end position="844"/>
    </location>
</feature>
<dbReference type="EMBL" id="JAEHOD010000070">
    <property type="protein sequence ID" value="KAG2431918.1"/>
    <property type="molecule type" value="Genomic_DNA"/>
</dbReference>
<feature type="compositionally biased region" description="Gly residues" evidence="10">
    <location>
        <begin position="1182"/>
        <end position="1195"/>
    </location>
</feature>
<feature type="region of interest" description="Disordered" evidence="10">
    <location>
        <begin position="381"/>
        <end position="404"/>
    </location>
</feature>
<keyword evidence="5" id="KW-0493">Microtubule</keyword>
<evidence type="ECO:0000256" key="2">
    <source>
        <dbReference type="ARBA" id="ARBA00009485"/>
    </source>
</evidence>
<keyword evidence="12" id="KW-1185">Reference proteome</keyword>
<feature type="compositionally biased region" description="Polar residues" evidence="10">
    <location>
        <begin position="388"/>
        <end position="397"/>
    </location>
</feature>
<evidence type="ECO:0000256" key="5">
    <source>
        <dbReference type="ARBA" id="ARBA00022701"/>
    </source>
</evidence>
<gene>
    <name evidence="11" type="ORF">HYH02_013137</name>
</gene>
<keyword evidence="7 9" id="KW-0175">Coiled coil</keyword>
<comment type="subcellular location">
    <subcellularLocation>
        <location evidence="1">Cytoplasm</location>
        <location evidence="1">Cytoskeleton</location>
        <location evidence="1">Microtubule organizing center</location>
        <location evidence="1">Centrosome</location>
        <location evidence="1">Centriole</location>
    </subcellularLocation>
</comment>
<feature type="compositionally biased region" description="Pro residues" evidence="10">
    <location>
        <begin position="131"/>
        <end position="140"/>
    </location>
</feature>
<dbReference type="GO" id="GO:0005879">
    <property type="term" value="C:axonemal microtubule"/>
    <property type="evidence" value="ECO:0007669"/>
    <property type="project" value="TreeGrafter"/>
</dbReference>
<feature type="region of interest" description="Disordered" evidence="10">
    <location>
        <begin position="1173"/>
        <end position="1195"/>
    </location>
</feature>
<protein>
    <recommendedName>
        <fullName evidence="3">Centrosomal protein of 162 kDa</fullName>
    </recommendedName>
</protein>
<dbReference type="PANTHER" id="PTHR34031:SF1">
    <property type="entry name" value="CENTROSOMAL PROTEIN OF 162 KDA"/>
    <property type="match status" value="1"/>
</dbReference>
<feature type="coiled-coil region" evidence="9">
    <location>
        <begin position="304"/>
        <end position="381"/>
    </location>
</feature>
<dbReference type="AlphaFoldDB" id="A0A835SRN4"/>
<evidence type="ECO:0000256" key="3">
    <source>
        <dbReference type="ARBA" id="ARBA00021406"/>
    </source>
</evidence>
<dbReference type="OrthoDB" id="551463at2759"/>
<evidence type="ECO:0000313" key="11">
    <source>
        <dbReference type="EMBL" id="KAG2431918.1"/>
    </source>
</evidence>
<dbReference type="GO" id="GO:0060271">
    <property type="term" value="P:cilium assembly"/>
    <property type="evidence" value="ECO:0007669"/>
    <property type="project" value="TreeGrafter"/>
</dbReference>
<organism evidence="11 12">
    <name type="scientific">Chlamydomonas schloesseri</name>
    <dbReference type="NCBI Taxonomy" id="2026947"/>
    <lineage>
        <taxon>Eukaryota</taxon>
        <taxon>Viridiplantae</taxon>
        <taxon>Chlorophyta</taxon>
        <taxon>core chlorophytes</taxon>
        <taxon>Chlorophyceae</taxon>
        <taxon>CS clade</taxon>
        <taxon>Chlamydomonadales</taxon>
        <taxon>Chlamydomonadaceae</taxon>
        <taxon>Chlamydomonas</taxon>
    </lineage>
</organism>
<proteinExistence type="inferred from homology"/>
<accession>A0A835SRN4</accession>
<name>A0A835SRN4_9CHLO</name>
<feature type="compositionally biased region" description="Gly residues" evidence="10">
    <location>
        <begin position="769"/>
        <end position="786"/>
    </location>
</feature>
<evidence type="ECO:0000313" key="12">
    <source>
        <dbReference type="Proteomes" id="UP000613740"/>
    </source>
</evidence>
<dbReference type="GO" id="GO:0005814">
    <property type="term" value="C:centriole"/>
    <property type="evidence" value="ECO:0007669"/>
    <property type="project" value="UniProtKB-SubCell"/>
</dbReference>
<feature type="region of interest" description="Disordered" evidence="10">
    <location>
        <begin position="1"/>
        <end position="182"/>
    </location>
</feature>
<keyword evidence="8" id="KW-0206">Cytoskeleton</keyword>
<evidence type="ECO:0000256" key="10">
    <source>
        <dbReference type="SAM" id="MobiDB-lite"/>
    </source>
</evidence>
<reference evidence="11" key="1">
    <citation type="journal article" date="2020" name="bioRxiv">
        <title>Comparative genomics of Chlamydomonas.</title>
        <authorList>
            <person name="Craig R.J."/>
            <person name="Hasan A.R."/>
            <person name="Ness R.W."/>
            <person name="Keightley P.D."/>
        </authorList>
    </citation>
    <scope>NUCLEOTIDE SEQUENCE</scope>
    <source>
        <strain evidence="11">CCAP 11/173</strain>
    </source>
</reference>
<dbReference type="Proteomes" id="UP000613740">
    <property type="component" value="Unassembled WGS sequence"/>
</dbReference>
<evidence type="ECO:0000256" key="9">
    <source>
        <dbReference type="SAM" id="Coils"/>
    </source>
</evidence>
<evidence type="ECO:0000256" key="6">
    <source>
        <dbReference type="ARBA" id="ARBA00022794"/>
    </source>
</evidence>
<feature type="compositionally biased region" description="Gly residues" evidence="10">
    <location>
        <begin position="1"/>
        <end position="12"/>
    </location>
</feature>
<feature type="compositionally biased region" description="Basic and acidic residues" evidence="10">
    <location>
        <begin position="905"/>
        <end position="915"/>
    </location>
</feature>
<feature type="region of interest" description="Disordered" evidence="10">
    <location>
        <begin position="741"/>
        <end position="796"/>
    </location>
</feature>
<evidence type="ECO:0000256" key="7">
    <source>
        <dbReference type="ARBA" id="ARBA00023054"/>
    </source>
</evidence>
<feature type="coiled-coil region" evidence="9">
    <location>
        <begin position="955"/>
        <end position="1008"/>
    </location>
</feature>
<keyword evidence="4" id="KW-0963">Cytoplasm</keyword>
<feature type="coiled-coil region" evidence="9">
    <location>
        <begin position="409"/>
        <end position="450"/>
    </location>
</feature>
<comment type="similarity">
    <text evidence="2">Belongs to the CEP162 family.</text>
</comment>
<dbReference type="PANTHER" id="PTHR34031">
    <property type="entry name" value="CENTROSOMAL PROTEIN OF 162 KDA"/>
    <property type="match status" value="1"/>
</dbReference>